<evidence type="ECO:0000256" key="5">
    <source>
        <dbReference type="ARBA" id="ARBA00022989"/>
    </source>
</evidence>
<evidence type="ECO:0000256" key="2">
    <source>
        <dbReference type="ARBA" id="ARBA00009045"/>
    </source>
</evidence>
<keyword evidence="9" id="KW-0645">Protease</keyword>
<dbReference type="GO" id="GO:0006508">
    <property type="term" value="P:proteolysis"/>
    <property type="evidence" value="ECO:0007669"/>
    <property type="project" value="UniProtKB-KW"/>
</dbReference>
<dbReference type="AlphaFoldDB" id="A0A9E2KSI5"/>
<sequence>MQRIKSNIPPAFVTIALVFICIIMFIVETVAGGSENLTTLLKFGAMNDVAVAAGHQWWRLFTAQFLHIGIWHLVSNIVMIYYMGMIIEPILGHSRFLFVYLLSGVGGNLLSFALGNDKTIAAGASTALFGLFGAVLSLAMMHRNNPFIVYAGKQAFVLAVINLFLDLFMPNIDIFGHLGGLISGALLTIIFGDKTGKKISNKVRFIVLAITVIYIIWTIRQGMVISFK</sequence>
<feature type="transmembrane region" description="Helical" evidence="7">
    <location>
        <begin position="147"/>
        <end position="168"/>
    </location>
</feature>
<evidence type="ECO:0000256" key="4">
    <source>
        <dbReference type="ARBA" id="ARBA00022801"/>
    </source>
</evidence>
<organism evidence="9 10">
    <name type="scientific">Candidatus Lactobacillus pullistercoris</name>
    <dbReference type="NCBI Taxonomy" id="2838636"/>
    <lineage>
        <taxon>Bacteria</taxon>
        <taxon>Bacillati</taxon>
        <taxon>Bacillota</taxon>
        <taxon>Bacilli</taxon>
        <taxon>Lactobacillales</taxon>
        <taxon>Lactobacillaceae</taxon>
        <taxon>Lactobacillus</taxon>
    </lineage>
</organism>
<dbReference type="InterPro" id="IPR050925">
    <property type="entry name" value="Rhomboid_protease_S54"/>
</dbReference>
<dbReference type="EMBL" id="JAHLFT010000064">
    <property type="protein sequence ID" value="MBU3828433.1"/>
    <property type="molecule type" value="Genomic_DNA"/>
</dbReference>
<evidence type="ECO:0000256" key="3">
    <source>
        <dbReference type="ARBA" id="ARBA00022692"/>
    </source>
</evidence>
<dbReference type="Gene3D" id="1.20.1540.10">
    <property type="entry name" value="Rhomboid-like"/>
    <property type="match status" value="1"/>
</dbReference>
<dbReference type="Pfam" id="PF01694">
    <property type="entry name" value="Rhomboid"/>
    <property type="match status" value="1"/>
</dbReference>
<dbReference type="GO" id="GO:0016020">
    <property type="term" value="C:membrane"/>
    <property type="evidence" value="ECO:0007669"/>
    <property type="project" value="UniProtKB-SubCell"/>
</dbReference>
<dbReference type="PANTHER" id="PTHR43731:SF14">
    <property type="entry name" value="PRESENILIN-ASSOCIATED RHOMBOID-LIKE PROTEIN, MITOCHONDRIAL"/>
    <property type="match status" value="1"/>
</dbReference>
<gene>
    <name evidence="9" type="ORF">H9806_04760</name>
</gene>
<keyword evidence="6 7" id="KW-0472">Membrane</keyword>
<keyword evidence="5 7" id="KW-1133">Transmembrane helix</keyword>
<evidence type="ECO:0000259" key="8">
    <source>
        <dbReference type="Pfam" id="PF01694"/>
    </source>
</evidence>
<dbReference type="SUPFAM" id="SSF144091">
    <property type="entry name" value="Rhomboid-like"/>
    <property type="match status" value="1"/>
</dbReference>
<feature type="transmembrane region" description="Helical" evidence="7">
    <location>
        <begin position="203"/>
        <end position="219"/>
    </location>
</feature>
<reference evidence="9" key="1">
    <citation type="journal article" date="2021" name="PeerJ">
        <title>Extensive microbial diversity within the chicken gut microbiome revealed by metagenomics and culture.</title>
        <authorList>
            <person name="Gilroy R."/>
            <person name="Ravi A."/>
            <person name="Getino M."/>
            <person name="Pursley I."/>
            <person name="Horton D.L."/>
            <person name="Alikhan N.F."/>
            <person name="Baker D."/>
            <person name="Gharbi K."/>
            <person name="Hall N."/>
            <person name="Watson M."/>
            <person name="Adriaenssens E.M."/>
            <person name="Foster-Nyarko E."/>
            <person name="Jarju S."/>
            <person name="Secka A."/>
            <person name="Antonio M."/>
            <person name="Oren A."/>
            <person name="Chaudhuri R.R."/>
            <person name="La Ragione R."/>
            <person name="Hildebrand F."/>
            <person name="Pallen M.J."/>
        </authorList>
    </citation>
    <scope>NUCLEOTIDE SEQUENCE</scope>
    <source>
        <strain evidence="9">F6-686</strain>
    </source>
</reference>
<protein>
    <submittedName>
        <fullName evidence="9">Rhomboid family intramembrane serine protease</fullName>
    </submittedName>
</protein>
<comment type="caution">
    <text evidence="9">The sequence shown here is derived from an EMBL/GenBank/DDBJ whole genome shotgun (WGS) entry which is preliminary data.</text>
</comment>
<proteinExistence type="inferred from homology"/>
<feature type="domain" description="Peptidase S54 rhomboid" evidence="8">
    <location>
        <begin position="55"/>
        <end position="192"/>
    </location>
</feature>
<dbReference type="InterPro" id="IPR035952">
    <property type="entry name" value="Rhomboid-like_sf"/>
</dbReference>
<dbReference type="GO" id="GO:0004252">
    <property type="term" value="F:serine-type endopeptidase activity"/>
    <property type="evidence" value="ECO:0007669"/>
    <property type="project" value="InterPro"/>
</dbReference>
<evidence type="ECO:0000313" key="9">
    <source>
        <dbReference type="EMBL" id="MBU3828433.1"/>
    </source>
</evidence>
<evidence type="ECO:0000313" key="10">
    <source>
        <dbReference type="Proteomes" id="UP000823844"/>
    </source>
</evidence>
<feature type="transmembrane region" description="Helical" evidence="7">
    <location>
        <begin position="65"/>
        <end position="84"/>
    </location>
</feature>
<comment type="similarity">
    <text evidence="2">Belongs to the peptidase S54 family.</text>
</comment>
<dbReference type="InterPro" id="IPR022764">
    <property type="entry name" value="Peptidase_S54_rhomboid_dom"/>
</dbReference>
<accession>A0A9E2KSI5</accession>
<dbReference type="PANTHER" id="PTHR43731">
    <property type="entry name" value="RHOMBOID PROTEASE"/>
    <property type="match status" value="1"/>
</dbReference>
<evidence type="ECO:0000256" key="6">
    <source>
        <dbReference type="ARBA" id="ARBA00023136"/>
    </source>
</evidence>
<keyword evidence="4" id="KW-0378">Hydrolase</keyword>
<feature type="transmembrane region" description="Helical" evidence="7">
    <location>
        <begin position="12"/>
        <end position="31"/>
    </location>
</feature>
<comment type="subcellular location">
    <subcellularLocation>
        <location evidence="1">Membrane</location>
        <topology evidence="1">Multi-pass membrane protein</topology>
    </subcellularLocation>
</comment>
<reference evidence="9" key="2">
    <citation type="submission" date="2021-04" db="EMBL/GenBank/DDBJ databases">
        <authorList>
            <person name="Gilroy R."/>
        </authorList>
    </citation>
    <scope>NUCLEOTIDE SEQUENCE</scope>
    <source>
        <strain evidence="9">F6-686</strain>
    </source>
</reference>
<dbReference type="Proteomes" id="UP000823844">
    <property type="component" value="Unassembled WGS sequence"/>
</dbReference>
<name>A0A9E2KSI5_9LACO</name>
<feature type="transmembrane region" description="Helical" evidence="7">
    <location>
        <begin position="96"/>
        <end position="114"/>
    </location>
</feature>
<evidence type="ECO:0000256" key="7">
    <source>
        <dbReference type="SAM" id="Phobius"/>
    </source>
</evidence>
<feature type="transmembrane region" description="Helical" evidence="7">
    <location>
        <begin position="174"/>
        <end position="191"/>
    </location>
</feature>
<feature type="transmembrane region" description="Helical" evidence="7">
    <location>
        <begin position="120"/>
        <end position="140"/>
    </location>
</feature>
<evidence type="ECO:0000256" key="1">
    <source>
        <dbReference type="ARBA" id="ARBA00004141"/>
    </source>
</evidence>
<keyword evidence="3 7" id="KW-0812">Transmembrane</keyword>